<dbReference type="OrthoDB" id="47652at2"/>
<keyword evidence="4" id="KW-1185">Reference proteome</keyword>
<feature type="transmembrane region" description="Helical" evidence="2">
    <location>
        <begin position="71"/>
        <end position="91"/>
    </location>
</feature>
<evidence type="ECO:0000256" key="1">
    <source>
        <dbReference type="ARBA" id="ARBA00010894"/>
    </source>
</evidence>
<dbReference type="RefSeq" id="WP_103358982.1">
    <property type="nucleotide sequence ID" value="NZ_CP113107.1"/>
</dbReference>
<proteinExistence type="inferred from homology"/>
<keyword evidence="2" id="KW-0812">Transmembrane</keyword>
<evidence type="ECO:0000256" key="2">
    <source>
        <dbReference type="SAM" id="Phobius"/>
    </source>
</evidence>
<dbReference type="Pfam" id="PF02325">
    <property type="entry name" value="CCB3_YggT"/>
    <property type="match status" value="1"/>
</dbReference>
<name>A0A2K3YFS8_9STAP</name>
<comment type="caution">
    <text evidence="3">The sequence shown here is derived from an EMBL/GenBank/DDBJ whole genome shotgun (WGS) entry which is preliminary data.</text>
</comment>
<evidence type="ECO:0000313" key="3">
    <source>
        <dbReference type="EMBL" id="PNZ24441.1"/>
    </source>
</evidence>
<dbReference type="PANTHER" id="PTHR33219">
    <property type="entry name" value="YLMG HOMOLOG PROTEIN 2, CHLOROPLASTIC"/>
    <property type="match status" value="1"/>
</dbReference>
<gene>
    <name evidence="3" type="ORF">CD122_10960</name>
</gene>
<evidence type="ECO:0000313" key="4">
    <source>
        <dbReference type="Proteomes" id="UP000242752"/>
    </source>
</evidence>
<dbReference type="InterPro" id="IPR003425">
    <property type="entry name" value="CCB3/YggT"/>
</dbReference>
<dbReference type="Proteomes" id="UP000242752">
    <property type="component" value="Unassembled WGS sequence"/>
</dbReference>
<sequence>MSIELLSTITNFILFVVRIYTIGMIIYIFMSWLPGARESVVGRFMAKLYEPFLEPFRRFIPPLGMIDLSPIVAFIVLNLFSQGIVAIYNMIIRHLY</sequence>
<comment type="similarity">
    <text evidence="1">Belongs to the YggT family.</text>
</comment>
<dbReference type="GO" id="GO:0016020">
    <property type="term" value="C:membrane"/>
    <property type="evidence" value="ECO:0007669"/>
    <property type="project" value="InterPro"/>
</dbReference>
<keyword evidence="2" id="KW-1133">Transmembrane helix</keyword>
<accession>A0A2K3YFS8</accession>
<dbReference type="PANTHER" id="PTHR33219:SF14">
    <property type="entry name" value="PROTEIN COFACTOR ASSEMBLY OF COMPLEX C SUBUNIT B CCB3, CHLOROPLASTIC-RELATED"/>
    <property type="match status" value="1"/>
</dbReference>
<dbReference type="EMBL" id="PPRF01000120">
    <property type="protein sequence ID" value="PNZ24441.1"/>
    <property type="molecule type" value="Genomic_DNA"/>
</dbReference>
<feature type="transmembrane region" description="Helical" evidence="2">
    <location>
        <begin position="12"/>
        <end position="33"/>
    </location>
</feature>
<protein>
    <submittedName>
        <fullName evidence="3">YggT family protein</fullName>
    </submittedName>
</protein>
<keyword evidence="2" id="KW-0472">Membrane</keyword>
<reference evidence="3 4" key="1">
    <citation type="submission" date="2017-08" db="EMBL/GenBank/DDBJ databases">
        <title>Draft genome sequences of 64 type strains of genus Staph aureus.</title>
        <authorList>
            <person name="Cole K."/>
            <person name="Golubchik T."/>
            <person name="Russell J."/>
            <person name="Foster D."/>
            <person name="Llewelyn M."/>
            <person name="Wilson D."/>
            <person name="Crook D."/>
            <person name="Paul J."/>
        </authorList>
    </citation>
    <scope>NUCLEOTIDE SEQUENCE [LARGE SCALE GENOMIC DNA]</scope>
    <source>
        <strain evidence="3 4">DSM 21968</strain>
    </source>
</reference>
<organism evidence="3 4">
    <name type="scientific">Staphylococcus rostri</name>
    <dbReference type="NCBI Taxonomy" id="522262"/>
    <lineage>
        <taxon>Bacteria</taxon>
        <taxon>Bacillati</taxon>
        <taxon>Bacillota</taxon>
        <taxon>Bacilli</taxon>
        <taxon>Bacillales</taxon>
        <taxon>Staphylococcaceae</taxon>
        <taxon>Staphylococcus</taxon>
    </lineage>
</organism>
<dbReference type="AlphaFoldDB" id="A0A2K3YFS8"/>